<evidence type="ECO:0000313" key="3">
    <source>
        <dbReference type="Proteomes" id="UP001165074"/>
    </source>
</evidence>
<dbReference type="EMBL" id="BSTK01000003">
    <property type="protein sequence ID" value="GLY84243.1"/>
    <property type="molecule type" value="Genomic_DNA"/>
</dbReference>
<name>A0A9W6RZ00_9ACTN</name>
<organism evidence="2 3">
    <name type="scientific">Actinoallomurus iriomotensis</name>
    <dbReference type="NCBI Taxonomy" id="478107"/>
    <lineage>
        <taxon>Bacteria</taxon>
        <taxon>Bacillati</taxon>
        <taxon>Actinomycetota</taxon>
        <taxon>Actinomycetes</taxon>
        <taxon>Streptosporangiales</taxon>
        <taxon>Thermomonosporaceae</taxon>
        <taxon>Actinoallomurus</taxon>
    </lineage>
</organism>
<protein>
    <recommendedName>
        <fullName evidence="4">Secreted protein</fullName>
    </recommendedName>
</protein>
<feature type="chain" id="PRO_5040813154" description="Secreted protein" evidence="1">
    <location>
        <begin position="31"/>
        <end position="208"/>
    </location>
</feature>
<keyword evidence="3" id="KW-1185">Reference proteome</keyword>
<gene>
    <name evidence="2" type="ORF">Airi02_021720</name>
</gene>
<sequence length="208" mass="21781">MGKMRRIGSAMVATAAVVVATTAVSGAAHAATSAPHGTAGATVESQVAGLLKYNKGAKRIAADKVDLGQGAIATVHPGSAVSPAVSVSLCSFRHGDAVGWLCLYQNDNWGGENLDLTVCTNVNLSTKYMSNGRPWNDQISSIDNDQTSNVTSVFYNYDGSGDPNSSSNWQVLLRLPAGHYLRDLSKDKSLSNPPGGYANDKIDIVHVC</sequence>
<evidence type="ECO:0008006" key="4">
    <source>
        <dbReference type="Google" id="ProtNLM"/>
    </source>
</evidence>
<dbReference type="Gene3D" id="2.60.20.10">
    <property type="entry name" value="Crystallins"/>
    <property type="match status" value="1"/>
</dbReference>
<feature type="signal peptide" evidence="1">
    <location>
        <begin position="1"/>
        <end position="30"/>
    </location>
</feature>
<dbReference type="Proteomes" id="UP001165074">
    <property type="component" value="Unassembled WGS sequence"/>
</dbReference>
<reference evidence="2" key="1">
    <citation type="submission" date="2023-03" db="EMBL/GenBank/DDBJ databases">
        <title>Actinoallomurus iriomotensis NBRC 103684.</title>
        <authorList>
            <person name="Ichikawa N."/>
            <person name="Sato H."/>
            <person name="Tonouchi N."/>
        </authorList>
    </citation>
    <scope>NUCLEOTIDE SEQUENCE</scope>
    <source>
        <strain evidence="2">NBRC 103684</strain>
    </source>
</reference>
<accession>A0A9W6RZ00</accession>
<comment type="caution">
    <text evidence="2">The sequence shown here is derived from an EMBL/GenBank/DDBJ whole genome shotgun (WGS) entry which is preliminary data.</text>
</comment>
<evidence type="ECO:0000313" key="2">
    <source>
        <dbReference type="EMBL" id="GLY84243.1"/>
    </source>
</evidence>
<keyword evidence="1" id="KW-0732">Signal</keyword>
<evidence type="ECO:0000256" key="1">
    <source>
        <dbReference type="SAM" id="SignalP"/>
    </source>
</evidence>
<proteinExistence type="predicted"/>
<dbReference type="AlphaFoldDB" id="A0A9W6RZ00"/>